<dbReference type="PANTHER" id="PTHR43459">
    <property type="entry name" value="ENOYL-COA HYDRATASE"/>
    <property type="match status" value="1"/>
</dbReference>
<dbReference type="SUPFAM" id="SSF52096">
    <property type="entry name" value="ClpP/crotonase"/>
    <property type="match status" value="1"/>
</dbReference>
<sequence length="269" mass="29434">MDPNTYRPEHFRWEMRGETALITLDRPERKNPLTFDSYAELRDLFRSLVYVDGVKAVVIQGAGGNFCSGGDVHEIIGPLTERDMKGLLAFTRMTGDLVKAIRACPQPVIAAIDGVCAGAGAAIAMAADIRYGTPRAKVAYLFTRVGLAGCDMGACAILPRIIGQGRASELLFTGRSMRAEEGERWGFYNRLCEPGTLGDDALAMAEQLVAGPNFAHGITKTMLNQEWNMGLDQAIESEAQAQAVCMQTEDFRRAYRAFVAREQPVFEGD</sequence>
<dbReference type="Gene3D" id="1.10.12.10">
    <property type="entry name" value="Lyase 2-enoyl-coa Hydratase, Chain A, domain 2"/>
    <property type="match status" value="1"/>
</dbReference>
<organism evidence="1">
    <name type="scientific">uncultured organism</name>
    <dbReference type="NCBI Taxonomy" id="155900"/>
    <lineage>
        <taxon>unclassified sequences</taxon>
        <taxon>environmental samples</taxon>
    </lineage>
</organism>
<keyword evidence="1" id="KW-0456">Lyase</keyword>
<dbReference type="InterPro" id="IPR029045">
    <property type="entry name" value="ClpP/crotonase-like_dom_sf"/>
</dbReference>
<evidence type="ECO:0000313" key="1">
    <source>
        <dbReference type="EMBL" id="QEA05782.1"/>
    </source>
</evidence>
<proteinExistence type="predicted"/>
<dbReference type="Gene3D" id="3.90.226.10">
    <property type="entry name" value="2-enoyl-CoA Hydratase, Chain A, domain 1"/>
    <property type="match status" value="1"/>
</dbReference>
<dbReference type="InterPro" id="IPR001753">
    <property type="entry name" value="Enoyl-CoA_hydra/iso"/>
</dbReference>
<dbReference type="AlphaFoldDB" id="A0A5B8RE85"/>
<dbReference type="CDD" id="cd06558">
    <property type="entry name" value="crotonase-like"/>
    <property type="match status" value="1"/>
</dbReference>
<dbReference type="NCBIfam" id="NF006107">
    <property type="entry name" value="PRK08258.1"/>
    <property type="match status" value="1"/>
</dbReference>
<dbReference type="PANTHER" id="PTHR43459:SF1">
    <property type="entry name" value="EG:BACN32G11.4 PROTEIN"/>
    <property type="match status" value="1"/>
</dbReference>
<dbReference type="EC" id="4.2.1.17" evidence="1"/>
<dbReference type="GO" id="GO:0004300">
    <property type="term" value="F:enoyl-CoA hydratase activity"/>
    <property type="evidence" value="ECO:0007669"/>
    <property type="project" value="UniProtKB-EC"/>
</dbReference>
<protein>
    <submittedName>
        <fullName evidence="1">Putative enoyl-CoA hydratase echA12</fullName>
        <ecNumber evidence="1">4.2.1.17</ecNumber>
    </submittedName>
</protein>
<dbReference type="PROSITE" id="PS00166">
    <property type="entry name" value="ENOYL_COA_HYDRATASE"/>
    <property type="match status" value="1"/>
</dbReference>
<gene>
    <name evidence="1" type="ORF">KBTEX_02106</name>
</gene>
<dbReference type="InterPro" id="IPR014748">
    <property type="entry name" value="Enoyl-CoA_hydra_C"/>
</dbReference>
<dbReference type="InterPro" id="IPR018376">
    <property type="entry name" value="Enoyl-CoA_hyd/isom_CS"/>
</dbReference>
<accession>A0A5B8RE85</accession>
<dbReference type="EMBL" id="MN079110">
    <property type="protein sequence ID" value="QEA05782.1"/>
    <property type="molecule type" value="Genomic_DNA"/>
</dbReference>
<name>A0A5B8RE85_9ZZZZ</name>
<reference evidence="1" key="1">
    <citation type="submission" date="2019-06" db="EMBL/GenBank/DDBJ databases">
        <authorList>
            <person name="Murdoch R.W."/>
            <person name="Fathepure B."/>
        </authorList>
    </citation>
    <scope>NUCLEOTIDE SEQUENCE</scope>
</reference>
<dbReference type="Pfam" id="PF00378">
    <property type="entry name" value="ECH_1"/>
    <property type="match status" value="1"/>
</dbReference>